<accession>A0A085GCY1</accession>
<dbReference type="AlphaFoldDB" id="A0A085GCY1"/>
<dbReference type="SMART" id="SM00972">
    <property type="entry name" value="SCPU"/>
    <property type="match status" value="1"/>
</dbReference>
<protein>
    <submittedName>
        <fullName evidence="3">Putative fimbrial subunit</fullName>
    </submittedName>
</protein>
<dbReference type="eggNOG" id="COG5430">
    <property type="taxonomic scope" value="Bacteria"/>
</dbReference>
<organism evidence="3 4">
    <name type="scientific">Buttiauxella agrestis ATCC 33320</name>
    <dbReference type="NCBI Taxonomy" id="1006004"/>
    <lineage>
        <taxon>Bacteria</taxon>
        <taxon>Pseudomonadati</taxon>
        <taxon>Pseudomonadota</taxon>
        <taxon>Gammaproteobacteria</taxon>
        <taxon>Enterobacterales</taxon>
        <taxon>Enterobacteriaceae</taxon>
        <taxon>Buttiauxella</taxon>
    </lineage>
</organism>
<keyword evidence="1" id="KW-0732">Signal</keyword>
<name>A0A085GCY1_9ENTR</name>
<dbReference type="Proteomes" id="UP000028653">
    <property type="component" value="Unassembled WGS sequence"/>
</dbReference>
<dbReference type="Pfam" id="PF05229">
    <property type="entry name" value="SCPU"/>
    <property type="match status" value="1"/>
</dbReference>
<evidence type="ECO:0000256" key="1">
    <source>
        <dbReference type="SAM" id="SignalP"/>
    </source>
</evidence>
<feature type="signal peptide" evidence="1">
    <location>
        <begin position="1"/>
        <end position="23"/>
    </location>
</feature>
<keyword evidence="4" id="KW-1185">Reference proteome</keyword>
<sequence length="189" mass="18961">MKAHALLMLCGSGLLCGISGAQAVTSNGTINATLTLTNGCLINGSPAQNGINFGTLDFGSHPATFSTLTTELAGAAGGNSFGIQCTNGATYTVQVTGSTNGAPGTTVGTPGTPARYLVNTTDATQGVAYSIYSDSAFNNVIANNTAIPKASTTDGVDNYIVYGRIQGGGESVTVKPGTYTDVINVSVTY</sequence>
<dbReference type="OrthoDB" id="129846at2"/>
<evidence type="ECO:0000313" key="3">
    <source>
        <dbReference type="EMBL" id="KFC81576.1"/>
    </source>
</evidence>
<dbReference type="InterPro" id="IPR053167">
    <property type="entry name" value="Spore_coat_component"/>
</dbReference>
<dbReference type="EMBL" id="JMPI01000030">
    <property type="protein sequence ID" value="KFC81576.1"/>
    <property type="molecule type" value="Genomic_DNA"/>
</dbReference>
<dbReference type="STRING" id="1006004.GBAG_2361"/>
<evidence type="ECO:0000313" key="4">
    <source>
        <dbReference type="Proteomes" id="UP000028653"/>
    </source>
</evidence>
<dbReference type="InterPro" id="IPR007893">
    <property type="entry name" value="Spore_coat_U/FanG"/>
</dbReference>
<dbReference type="PANTHER" id="PTHR37089">
    <property type="entry name" value="PROTEIN U-RELATED"/>
    <property type="match status" value="1"/>
</dbReference>
<feature type="domain" description="Spore coat protein U/FanG" evidence="2">
    <location>
        <begin position="28"/>
        <end position="185"/>
    </location>
</feature>
<gene>
    <name evidence="3" type="ORF">GBAG_2361</name>
</gene>
<feature type="chain" id="PRO_5001790998" evidence="1">
    <location>
        <begin position="24"/>
        <end position="189"/>
    </location>
</feature>
<evidence type="ECO:0000259" key="2">
    <source>
        <dbReference type="Pfam" id="PF05229"/>
    </source>
</evidence>
<proteinExistence type="predicted"/>
<comment type="caution">
    <text evidence="3">The sequence shown here is derived from an EMBL/GenBank/DDBJ whole genome shotgun (WGS) entry which is preliminary data.</text>
</comment>
<reference evidence="3 4" key="1">
    <citation type="submission" date="2014-05" db="EMBL/GenBank/DDBJ databases">
        <title>ATOL: Assembling a taxonomically balanced genome-scale reconstruction of the evolutionary history of the Enterobacteriaceae.</title>
        <authorList>
            <person name="Plunkett G.III."/>
            <person name="Neeno-Eckwall E.C."/>
            <person name="Glasner J.D."/>
            <person name="Perna N.T."/>
        </authorList>
    </citation>
    <scope>NUCLEOTIDE SEQUENCE [LARGE SCALE GENOMIC DNA]</scope>
    <source>
        <strain evidence="3 4">ATCC 33320</strain>
    </source>
</reference>